<feature type="domain" description="Fibronectin type-III" evidence="1">
    <location>
        <begin position="1"/>
        <end position="34"/>
    </location>
</feature>
<dbReference type="InterPro" id="IPR003961">
    <property type="entry name" value="FN3_dom"/>
</dbReference>
<dbReference type="FunFam" id="2.60.40.10:FF:001176">
    <property type="entry name" value="Usherin"/>
    <property type="match status" value="1"/>
</dbReference>
<dbReference type="Pfam" id="PF00041">
    <property type="entry name" value="fn3"/>
    <property type="match status" value="3"/>
</dbReference>
<feature type="domain" description="Fibronectin type-III" evidence="1">
    <location>
        <begin position="211"/>
        <end position="312"/>
    </location>
</feature>
<dbReference type="InterPro" id="IPR013783">
    <property type="entry name" value="Ig-like_fold"/>
</dbReference>
<feature type="domain" description="Fibronectin type-III" evidence="1">
    <location>
        <begin position="313"/>
        <end position="402"/>
    </location>
</feature>
<dbReference type="AlphaFoldDB" id="A0A0B6ZEJ6"/>
<dbReference type="SMART" id="SM00060">
    <property type="entry name" value="FN3"/>
    <property type="match status" value="5"/>
</dbReference>
<dbReference type="Gene3D" id="2.60.40.10">
    <property type="entry name" value="Immunoglobulins"/>
    <property type="match status" value="6"/>
</dbReference>
<feature type="domain" description="Fibronectin type-III" evidence="1">
    <location>
        <begin position="491"/>
        <end position="586"/>
    </location>
</feature>
<dbReference type="CDD" id="cd00063">
    <property type="entry name" value="FN3"/>
    <property type="match status" value="5"/>
</dbReference>
<dbReference type="SUPFAM" id="SSF49265">
    <property type="entry name" value="Fibronectin type III"/>
    <property type="match status" value="5"/>
</dbReference>
<gene>
    <name evidence="2" type="primary">ORF57481</name>
</gene>
<sequence length="586" mass="64155">SGLEAYSTYKLYLEAVNSAGSNRSSSVSFTTKEGYPSGISDFTVEKVNTGTSVILSWDMPKKPNGIITTYKVYQASYVVAVYNGLALNFEFRRLSPYTQYKVRLEACTRVGCTLGGIQSFYTAEISPSSQPSPTFGTVNATQVHLIWQPPVNPNGVITSYEVLRASNALRRKRDVNSVIKYFSLNDFQIYSGLIINSSQMSYLFKSNSTCPREGLHFVTSSDESDSEISNFFEASPEYSNEELFVRYKRQASSPSNPQSVYKTTDTAHSSFEFTDTNLKPYTEYQYSVRASNSLGSTDSPWQTIRTVQDAPGGVQPPVLSYINNSINSINISWSPPTQMNGVLQGYQLQRNTSVPFSFPADTNRIFVDSGLVAFTIYSYKLTACTGGGCTTSEPAIIRTLEAAPFFVSPPMVTAVNSSVLKVNWTTPLITNGIITEYKLKMDGNLTYSGLQEFYFFADLVPYGAHTFTLTACTNGGCTESSEVTGRTDDAPPTGLAPPVLRVMSSKSIEITWSPPTNPNGVISSYDIRRDGGLIYTTSMAFSDTLVTSYVDYSLQPGTAYSYIVAASNRKGIVESGPAEATTYSTP</sequence>
<feature type="domain" description="Fibronectin type-III" evidence="1">
    <location>
        <begin position="38"/>
        <end position="140"/>
    </location>
</feature>
<dbReference type="EMBL" id="HACG01019285">
    <property type="protein sequence ID" value="CEK66150.1"/>
    <property type="molecule type" value="Transcribed_RNA"/>
</dbReference>
<protein>
    <recommendedName>
        <fullName evidence="1">Fibronectin type-III domain-containing protein</fullName>
    </recommendedName>
</protein>
<dbReference type="FunFam" id="2.60.40.10:FF:001716">
    <property type="entry name" value="Usherin"/>
    <property type="match status" value="1"/>
</dbReference>
<organism evidence="2">
    <name type="scientific">Arion vulgaris</name>
    <dbReference type="NCBI Taxonomy" id="1028688"/>
    <lineage>
        <taxon>Eukaryota</taxon>
        <taxon>Metazoa</taxon>
        <taxon>Spiralia</taxon>
        <taxon>Lophotrochozoa</taxon>
        <taxon>Mollusca</taxon>
        <taxon>Gastropoda</taxon>
        <taxon>Heterobranchia</taxon>
        <taxon>Euthyneura</taxon>
        <taxon>Panpulmonata</taxon>
        <taxon>Eupulmonata</taxon>
        <taxon>Stylommatophora</taxon>
        <taxon>Helicina</taxon>
        <taxon>Arionoidea</taxon>
        <taxon>Arionidae</taxon>
        <taxon>Arion</taxon>
    </lineage>
</organism>
<dbReference type="PANTHER" id="PTHR46957:SF7">
    <property type="entry name" value="USHERIN"/>
    <property type="match status" value="1"/>
</dbReference>
<name>A0A0B6ZEJ6_9EUPU</name>
<proteinExistence type="predicted"/>
<dbReference type="PANTHER" id="PTHR46957">
    <property type="entry name" value="CYTOKINE RECEPTOR"/>
    <property type="match status" value="1"/>
</dbReference>
<feature type="domain" description="Fibronectin type-III" evidence="1">
    <location>
        <begin position="406"/>
        <end position="490"/>
    </location>
</feature>
<accession>A0A0B6ZEJ6</accession>
<dbReference type="FunFam" id="2.60.40.10:FF:001030">
    <property type="entry name" value="Usherin"/>
    <property type="match status" value="1"/>
</dbReference>
<evidence type="ECO:0000259" key="1">
    <source>
        <dbReference type="PROSITE" id="PS50853"/>
    </source>
</evidence>
<dbReference type="InterPro" id="IPR036116">
    <property type="entry name" value="FN3_sf"/>
</dbReference>
<dbReference type="PROSITE" id="PS50853">
    <property type="entry name" value="FN3"/>
    <property type="match status" value="6"/>
</dbReference>
<dbReference type="InterPro" id="IPR050713">
    <property type="entry name" value="RTP_Phos/Ushers"/>
</dbReference>
<feature type="non-terminal residue" evidence="2">
    <location>
        <position position="586"/>
    </location>
</feature>
<evidence type="ECO:0000313" key="2">
    <source>
        <dbReference type="EMBL" id="CEK66150.1"/>
    </source>
</evidence>
<reference evidence="2" key="1">
    <citation type="submission" date="2014-12" db="EMBL/GenBank/DDBJ databases">
        <title>Insight into the proteome of Arion vulgaris.</title>
        <authorList>
            <person name="Aradska J."/>
            <person name="Bulat T."/>
            <person name="Smidak R."/>
            <person name="Sarate P."/>
            <person name="Gangsoo J."/>
            <person name="Sialana F."/>
            <person name="Bilban M."/>
            <person name="Lubec G."/>
        </authorList>
    </citation>
    <scope>NUCLEOTIDE SEQUENCE</scope>
    <source>
        <tissue evidence="2">Skin</tissue>
    </source>
</reference>
<feature type="non-terminal residue" evidence="2">
    <location>
        <position position="1"/>
    </location>
</feature>